<dbReference type="GeneTree" id="ENSGT00390000003107"/>
<evidence type="ECO:0000256" key="2">
    <source>
        <dbReference type="ARBA" id="ARBA00006014"/>
    </source>
</evidence>
<accession>A0AAQ5YQK0</accession>
<proteinExistence type="inferred from homology"/>
<dbReference type="Pfam" id="PF04389">
    <property type="entry name" value="Peptidase_M28"/>
    <property type="match status" value="1"/>
</dbReference>
<evidence type="ECO:0000256" key="4">
    <source>
        <dbReference type="ARBA" id="ARBA00022679"/>
    </source>
</evidence>
<reference evidence="7" key="2">
    <citation type="submission" date="2025-08" db="UniProtKB">
        <authorList>
            <consortium name="Ensembl"/>
        </authorList>
    </citation>
    <scope>IDENTIFICATION</scope>
</reference>
<evidence type="ECO:0000256" key="1">
    <source>
        <dbReference type="ARBA" id="ARBA00000001"/>
    </source>
</evidence>
<keyword evidence="4" id="KW-0808">Transferase</keyword>
<dbReference type="PANTHER" id="PTHR12283">
    <property type="entry name" value="GLUTAMINYL-PEPTIDE CYCLOTRANSFERASE"/>
    <property type="match status" value="1"/>
</dbReference>
<evidence type="ECO:0000313" key="7">
    <source>
        <dbReference type="Ensembl" id="ENSAOCP00000055179.1"/>
    </source>
</evidence>
<dbReference type="Ensembl" id="ENSAOCT00000078165.1">
    <property type="protein sequence ID" value="ENSAOCP00000055179.1"/>
    <property type="gene ID" value="ENSAOCG00000033277.1"/>
</dbReference>
<reference evidence="7 8" key="1">
    <citation type="submission" date="2022-01" db="EMBL/GenBank/DDBJ databases">
        <title>A chromosome-scale genome assembly of the false clownfish, Amphiprion ocellaris.</title>
        <authorList>
            <person name="Ryu T."/>
        </authorList>
    </citation>
    <scope>NUCLEOTIDE SEQUENCE [LARGE SCALE GENOMIC DNA]</scope>
</reference>
<dbReference type="SUPFAM" id="SSF53187">
    <property type="entry name" value="Zn-dependent exopeptidases"/>
    <property type="match status" value="1"/>
</dbReference>
<feature type="domain" description="Peptidase M28" evidence="6">
    <location>
        <begin position="128"/>
        <end position="231"/>
    </location>
</feature>
<name>A0AAQ5YQK0_AMPOC</name>
<dbReference type="GO" id="GO:0008270">
    <property type="term" value="F:zinc ion binding"/>
    <property type="evidence" value="ECO:0007669"/>
    <property type="project" value="TreeGrafter"/>
</dbReference>
<reference evidence="7" key="3">
    <citation type="submission" date="2025-09" db="UniProtKB">
        <authorList>
            <consortium name="Ensembl"/>
        </authorList>
    </citation>
    <scope>IDENTIFICATION</scope>
</reference>
<organism evidence="7 8">
    <name type="scientific">Amphiprion ocellaris</name>
    <name type="common">Clown anemonefish</name>
    <dbReference type="NCBI Taxonomy" id="80972"/>
    <lineage>
        <taxon>Eukaryota</taxon>
        <taxon>Metazoa</taxon>
        <taxon>Chordata</taxon>
        <taxon>Craniata</taxon>
        <taxon>Vertebrata</taxon>
        <taxon>Euteleostomi</taxon>
        <taxon>Actinopterygii</taxon>
        <taxon>Neopterygii</taxon>
        <taxon>Teleostei</taxon>
        <taxon>Neoteleostei</taxon>
        <taxon>Acanthomorphata</taxon>
        <taxon>Ovalentaria</taxon>
        <taxon>Pomacentridae</taxon>
        <taxon>Amphiprion</taxon>
    </lineage>
</organism>
<dbReference type="Gene3D" id="3.40.630.10">
    <property type="entry name" value="Zn peptidases"/>
    <property type="match status" value="1"/>
</dbReference>
<keyword evidence="8" id="KW-1185">Reference proteome</keyword>
<evidence type="ECO:0000313" key="8">
    <source>
        <dbReference type="Proteomes" id="UP001501940"/>
    </source>
</evidence>
<dbReference type="GO" id="GO:0016603">
    <property type="term" value="F:glutaminyl-peptide cyclotransferase activity"/>
    <property type="evidence" value="ECO:0007669"/>
    <property type="project" value="UniProtKB-EC"/>
</dbReference>
<dbReference type="InterPro" id="IPR007484">
    <property type="entry name" value="Peptidase_M28"/>
</dbReference>
<evidence type="ECO:0000259" key="6">
    <source>
        <dbReference type="Pfam" id="PF04389"/>
    </source>
</evidence>
<protein>
    <recommendedName>
        <fullName evidence="3">glutaminyl-peptide cyclotransferase</fullName>
        <ecNumber evidence="3">2.3.2.5</ecNumber>
    </recommendedName>
</protein>
<sequence>RTNHWDSRPQPRLRRRGPTRDCATVWVHIVFSCCSSSSPLPCFLLQLSHKPSKCSPAQIRRLASQVDGTRLWETHLRPILIERLPGTQGSLAVQQHITSTLSSLSADWSIDLDSFQSPTPRGQVTFTNIVATLDPMAPRRLLLACHYDSKVLPADPRAPEKVFLGASDSAVPCAMILELATSLDAQLRTFKQQRLPVSLQLVFFDGEESFEEWTATDSLYGSRHLAERMANTPHPAASSHATMLHAVVRKLQTQSHVL</sequence>
<dbReference type="PANTHER" id="PTHR12283:SF3">
    <property type="entry name" value="GLUTAMINYL-PEPTIDE CYCLOTRANSFERASE-LIKE PROTEIN"/>
    <property type="match status" value="1"/>
</dbReference>
<dbReference type="AlphaFoldDB" id="A0AAQ5YQK0"/>
<dbReference type="Proteomes" id="UP001501940">
    <property type="component" value="Chromosome 7"/>
</dbReference>
<dbReference type="InterPro" id="IPR040234">
    <property type="entry name" value="QC/QCL"/>
</dbReference>
<comment type="catalytic activity">
    <reaction evidence="1">
        <text>N-terminal L-glutaminyl-[peptide] = N-terminal 5-oxo-L-prolyl-[peptide] + NH4(+)</text>
        <dbReference type="Rhea" id="RHEA:23652"/>
        <dbReference type="Rhea" id="RHEA-COMP:11736"/>
        <dbReference type="Rhea" id="RHEA-COMP:11846"/>
        <dbReference type="ChEBI" id="CHEBI:28938"/>
        <dbReference type="ChEBI" id="CHEBI:64722"/>
        <dbReference type="ChEBI" id="CHEBI:87215"/>
        <dbReference type="EC" id="2.3.2.5"/>
    </reaction>
</comment>
<dbReference type="EC" id="2.3.2.5" evidence="3"/>
<evidence type="ECO:0000256" key="3">
    <source>
        <dbReference type="ARBA" id="ARBA00012012"/>
    </source>
</evidence>
<evidence type="ECO:0000256" key="5">
    <source>
        <dbReference type="ARBA" id="ARBA00023315"/>
    </source>
</evidence>
<comment type="similarity">
    <text evidence="2">Belongs to the glutaminyl-peptide cyclotransferase family.</text>
</comment>
<keyword evidence="5" id="KW-0012">Acyltransferase</keyword>